<dbReference type="Proteomes" id="UP001515500">
    <property type="component" value="Chromosome 6"/>
</dbReference>
<dbReference type="Pfam" id="PF04043">
    <property type="entry name" value="PMEI"/>
    <property type="match status" value="1"/>
</dbReference>
<accession>A0AB40BKM5</accession>
<dbReference type="GO" id="GO:0004857">
    <property type="term" value="F:enzyme inhibitor activity"/>
    <property type="evidence" value="ECO:0007669"/>
    <property type="project" value="InterPro"/>
</dbReference>
<protein>
    <submittedName>
        <fullName evidence="3">Pectinesterase inhibitor 3-like</fullName>
    </submittedName>
</protein>
<reference evidence="3" key="1">
    <citation type="submission" date="2025-08" db="UniProtKB">
        <authorList>
            <consortium name="RefSeq"/>
        </authorList>
    </citation>
    <scope>IDENTIFICATION</scope>
</reference>
<dbReference type="Gene3D" id="1.20.140.40">
    <property type="entry name" value="Invertase/pectin methylesterase inhibitor family protein"/>
    <property type="match status" value="1"/>
</dbReference>
<evidence type="ECO:0000313" key="3">
    <source>
        <dbReference type="RefSeq" id="XP_039127513.1"/>
    </source>
</evidence>
<dbReference type="CDD" id="cd15798">
    <property type="entry name" value="PMEI-like_3"/>
    <property type="match status" value="1"/>
</dbReference>
<dbReference type="AlphaFoldDB" id="A0AB40BKM5"/>
<evidence type="ECO:0000313" key="2">
    <source>
        <dbReference type="Proteomes" id="UP001515500"/>
    </source>
</evidence>
<dbReference type="InterPro" id="IPR035513">
    <property type="entry name" value="Invertase/methylesterase_inhib"/>
</dbReference>
<dbReference type="SMART" id="SM00856">
    <property type="entry name" value="PMEI"/>
    <property type="match status" value="1"/>
</dbReference>
<evidence type="ECO:0000259" key="1">
    <source>
        <dbReference type="SMART" id="SM00856"/>
    </source>
</evidence>
<gene>
    <name evidence="3" type="primary">LOC120263614</name>
</gene>
<organism evidence="2 3">
    <name type="scientific">Dioscorea cayennensis subsp. rotundata</name>
    <name type="common">White Guinea yam</name>
    <name type="synonym">Dioscorea rotundata</name>
    <dbReference type="NCBI Taxonomy" id="55577"/>
    <lineage>
        <taxon>Eukaryota</taxon>
        <taxon>Viridiplantae</taxon>
        <taxon>Streptophyta</taxon>
        <taxon>Embryophyta</taxon>
        <taxon>Tracheophyta</taxon>
        <taxon>Spermatophyta</taxon>
        <taxon>Magnoliopsida</taxon>
        <taxon>Liliopsida</taxon>
        <taxon>Dioscoreales</taxon>
        <taxon>Dioscoreaceae</taxon>
        <taxon>Dioscorea</taxon>
    </lineage>
</organism>
<keyword evidence="2" id="KW-1185">Reference proteome</keyword>
<dbReference type="SUPFAM" id="SSF101148">
    <property type="entry name" value="Plant invertase/pectin methylesterase inhibitor"/>
    <property type="match status" value="1"/>
</dbReference>
<dbReference type="InterPro" id="IPR006501">
    <property type="entry name" value="Pectinesterase_inhib_dom"/>
</dbReference>
<sequence>MVISHPAGKYSAAPRLTSKSSAIELAARYAGAASLSASNASAALQLIPAQCLTGQVQDCFVLVDHSASQLGRAYEVLGRISSDPVDMHQLDDAATWASAALTDLTTCLQAVRSMGPCSSSREELVRSLAEASRHTSNALYFISRIKG</sequence>
<dbReference type="RefSeq" id="XP_039127513.1">
    <property type="nucleotide sequence ID" value="XM_039271579.1"/>
</dbReference>
<proteinExistence type="predicted"/>
<dbReference type="GeneID" id="120263614"/>
<name>A0AB40BKM5_DIOCR</name>
<feature type="domain" description="Pectinesterase inhibitor" evidence="1">
    <location>
        <begin position="6"/>
        <end position="141"/>
    </location>
</feature>